<feature type="region of interest" description="Disordered" evidence="2">
    <location>
        <begin position="352"/>
        <end position="396"/>
    </location>
</feature>
<dbReference type="PANTHER" id="PTHR39394:SF1">
    <property type="entry name" value="DNAJ HOMOLOGUE SUBFAMILY C MEMBER 28 CONSERVED DOMAIN-CONTAINING PROTEIN"/>
    <property type="match status" value="1"/>
</dbReference>
<comment type="caution">
    <text evidence="4">The sequence shown here is derived from an EMBL/GenBank/DDBJ whole genome shotgun (WGS) entry which is preliminary data.</text>
</comment>
<dbReference type="Proteomes" id="UP000310066">
    <property type="component" value="Unassembled WGS sequence"/>
</dbReference>
<evidence type="ECO:0000259" key="3">
    <source>
        <dbReference type="Pfam" id="PF09350"/>
    </source>
</evidence>
<dbReference type="OrthoDB" id="1922282at2759"/>
<evidence type="ECO:0000313" key="4">
    <source>
        <dbReference type="EMBL" id="TKA40980.1"/>
    </source>
</evidence>
<feature type="domain" description="DnaJ homologue subfamily C member 28 conserved" evidence="3">
    <location>
        <begin position="556"/>
        <end position="625"/>
    </location>
</feature>
<dbReference type="Pfam" id="PF09350">
    <property type="entry name" value="DJC28_CD"/>
    <property type="match status" value="1"/>
</dbReference>
<dbReference type="AlphaFoldDB" id="A0A4U0UXQ1"/>
<proteinExistence type="inferred from homology"/>
<dbReference type="EMBL" id="NAJP01000030">
    <property type="protein sequence ID" value="TKA40980.1"/>
    <property type="molecule type" value="Genomic_DNA"/>
</dbReference>
<dbReference type="InterPro" id="IPR038765">
    <property type="entry name" value="Papain-like_cys_pep_sf"/>
</dbReference>
<feature type="region of interest" description="Disordered" evidence="2">
    <location>
        <begin position="473"/>
        <end position="498"/>
    </location>
</feature>
<dbReference type="InterPro" id="IPR018961">
    <property type="entry name" value="DnaJ_homolog_subfam-C_membr-28"/>
</dbReference>
<dbReference type="STRING" id="329885.A0A4U0UXQ1"/>
<dbReference type="InterPro" id="IPR053710">
    <property type="entry name" value="Arylamine_NAT_domain_sf"/>
</dbReference>
<organism evidence="4 5">
    <name type="scientific">Friedmanniomyces endolithicus</name>
    <dbReference type="NCBI Taxonomy" id="329885"/>
    <lineage>
        <taxon>Eukaryota</taxon>
        <taxon>Fungi</taxon>
        <taxon>Dikarya</taxon>
        <taxon>Ascomycota</taxon>
        <taxon>Pezizomycotina</taxon>
        <taxon>Dothideomycetes</taxon>
        <taxon>Dothideomycetidae</taxon>
        <taxon>Mycosphaerellales</taxon>
        <taxon>Teratosphaeriaceae</taxon>
        <taxon>Friedmanniomyces</taxon>
    </lineage>
</organism>
<sequence>MAHATPSKKHAQMAINVKDRPKYSEAQLQTYFKRIKLPHKYQGSPVLSDPSLARTKQHGLPLVQTLARYHVCNVPFENLEIHYSAHKAVSLNMDDLFARFAERGLKYGRGGRCMENNSFFGTVLRSLGYDVRNCAGRVSRMMSPNAETREQQGQTYDGWNHMLNLVRFDREWWVVDVGMGVFGPNMPYPLQDGYECESIAPRRIRLQWRSIPEHAAEREEDAQKLWCYDVCFQPHGSNGDSTSGQPDNWVPVVCFTEMEFLPQDYEMMSWFTSTSPKSFFTYMVLCMKMIMDEDGEKIVGDLTLGGDKVRKTDGPMIGGKKEVIRDMKTEKERIDALREIFGVELTDEEKENVRPETLRTGVDDKSTDRSRVERERGALSRRLEQMSEESLETGGKSAIKAVEEAGFGEDLKRQLEEKIASTSFRNENANAFAQAGLPSSAGKFERDTAAAQVWTGTESVADASLRMLNDAHKPLRLPPRQPGVRLPTKVDTGRKGSTVGAGVRLATARDKTSVYATSKDPSLSENERKRLRAELKARFQSGARQVPATVQGLASLANERIEDAIARGQFKNLPRGKEIVRDYNASNPFLDTTEYFMNKMIQKQEIVPPWIEKQQELVATATRFRSRLRADWRRHVSRSISSRGGSLEVQMRLADEYAFAESETNPHTKKVEQVNVVDSGGQLTQITLSGKLKTTFAADHEADTEIEILEQTFDDHGNLKPPEAKLKITPKQPEVSALPETPRQPTVPPFRDPQWEQTETSYLKTAINNLNSLTRSYNLMAPDLAKKPYFSLDRELRTCFADVAPSVAAKIRERALAPKIKGVEVIGHRPGGVLHRFSMDGPAHVYDEVRPQYGFKQFWRDLFASKKK</sequence>
<protein>
    <recommendedName>
        <fullName evidence="3">DnaJ homologue subfamily C member 28 conserved domain-containing protein</fullName>
    </recommendedName>
</protein>
<dbReference type="SUPFAM" id="SSF54001">
    <property type="entry name" value="Cysteine proteinases"/>
    <property type="match status" value="1"/>
</dbReference>
<name>A0A4U0UXQ1_9PEZI</name>
<reference evidence="4 5" key="1">
    <citation type="submission" date="2017-03" db="EMBL/GenBank/DDBJ databases">
        <title>Genomes of endolithic fungi from Antarctica.</title>
        <authorList>
            <person name="Coleine C."/>
            <person name="Masonjones S."/>
            <person name="Stajich J.E."/>
        </authorList>
    </citation>
    <scope>NUCLEOTIDE SEQUENCE [LARGE SCALE GENOMIC DNA]</scope>
    <source>
        <strain evidence="4 5">CCFEE 5311</strain>
    </source>
</reference>
<evidence type="ECO:0000256" key="2">
    <source>
        <dbReference type="SAM" id="MobiDB-lite"/>
    </source>
</evidence>
<feature type="compositionally biased region" description="Basic and acidic residues" evidence="2">
    <location>
        <begin position="352"/>
        <end position="385"/>
    </location>
</feature>
<dbReference type="Gene3D" id="3.30.2140.20">
    <property type="match status" value="1"/>
</dbReference>
<accession>A0A4U0UXQ1</accession>
<dbReference type="GO" id="GO:0016407">
    <property type="term" value="F:acetyltransferase activity"/>
    <property type="evidence" value="ECO:0007669"/>
    <property type="project" value="InterPro"/>
</dbReference>
<evidence type="ECO:0000256" key="1">
    <source>
        <dbReference type="ARBA" id="ARBA00006547"/>
    </source>
</evidence>
<comment type="similarity">
    <text evidence="1">Belongs to the arylamine N-acetyltransferase family.</text>
</comment>
<evidence type="ECO:0000313" key="5">
    <source>
        <dbReference type="Proteomes" id="UP000310066"/>
    </source>
</evidence>
<dbReference type="PANTHER" id="PTHR39394">
    <property type="entry name" value="YALI0E31793P"/>
    <property type="match status" value="1"/>
</dbReference>
<gene>
    <name evidence="4" type="ORF">B0A54_07893</name>
</gene>
<dbReference type="Pfam" id="PF00797">
    <property type="entry name" value="Acetyltransf_2"/>
    <property type="match status" value="1"/>
</dbReference>
<feature type="region of interest" description="Disordered" evidence="2">
    <location>
        <begin position="732"/>
        <end position="753"/>
    </location>
</feature>
<dbReference type="InterPro" id="IPR001447">
    <property type="entry name" value="Arylamine_N-AcTrfase"/>
</dbReference>